<comment type="caution">
    <text evidence="1">The sequence shown here is derived from an EMBL/GenBank/DDBJ whole genome shotgun (WGS) entry which is preliminary data.</text>
</comment>
<protein>
    <submittedName>
        <fullName evidence="1">Uncharacterized protein</fullName>
    </submittedName>
</protein>
<dbReference type="STRING" id="153721.MYP_4522"/>
<proteinExistence type="predicted"/>
<keyword evidence="2" id="KW-1185">Reference proteome</keyword>
<reference evidence="1 2" key="1">
    <citation type="submission" date="2014-09" db="EMBL/GenBank/DDBJ databases">
        <title>Sporocytophaga myxococcoides PG-01 genome sequencing.</title>
        <authorList>
            <person name="Liu L."/>
            <person name="Gao P.J."/>
            <person name="Chen G.J."/>
            <person name="Wang L.S."/>
        </authorList>
    </citation>
    <scope>NUCLEOTIDE SEQUENCE [LARGE SCALE GENOMIC DNA]</scope>
    <source>
        <strain evidence="1 2">PG-01</strain>
    </source>
</reference>
<name>A0A098LLU9_9BACT</name>
<evidence type="ECO:0000313" key="2">
    <source>
        <dbReference type="Proteomes" id="UP000030185"/>
    </source>
</evidence>
<dbReference type="EMBL" id="BBLT01000012">
    <property type="protein sequence ID" value="GAL87292.1"/>
    <property type="molecule type" value="Genomic_DNA"/>
</dbReference>
<dbReference type="Proteomes" id="UP000030185">
    <property type="component" value="Unassembled WGS sequence"/>
</dbReference>
<accession>A0A098LLU9</accession>
<sequence>MIFQVVFIIFVTQLFQNPYFISESSFLLINRNRGFFSLNNTGQDNKVCQVFLSMNREESLNVLIKRN</sequence>
<dbReference type="AlphaFoldDB" id="A0A098LLU9"/>
<gene>
    <name evidence="1" type="ORF">MYP_4522</name>
</gene>
<organism evidence="1 2">
    <name type="scientific">Sporocytophaga myxococcoides</name>
    <dbReference type="NCBI Taxonomy" id="153721"/>
    <lineage>
        <taxon>Bacteria</taxon>
        <taxon>Pseudomonadati</taxon>
        <taxon>Bacteroidota</taxon>
        <taxon>Cytophagia</taxon>
        <taxon>Cytophagales</taxon>
        <taxon>Cytophagaceae</taxon>
        <taxon>Sporocytophaga</taxon>
    </lineage>
</organism>
<evidence type="ECO:0000313" key="1">
    <source>
        <dbReference type="EMBL" id="GAL87292.1"/>
    </source>
</evidence>